<dbReference type="Pfam" id="PF05569">
    <property type="entry name" value="Peptidase_M56"/>
    <property type="match status" value="1"/>
</dbReference>
<accession>A0A429XBI6</accession>
<gene>
    <name evidence="4" type="ORF">D5F11_004680</name>
</gene>
<evidence type="ECO:0000313" key="5">
    <source>
        <dbReference type="Proteomes" id="UP000287296"/>
    </source>
</evidence>
<keyword evidence="2" id="KW-0812">Transmembrane</keyword>
<dbReference type="OrthoDB" id="9770467at2"/>
<keyword evidence="2" id="KW-1133">Transmembrane helix</keyword>
<dbReference type="InterPro" id="IPR052173">
    <property type="entry name" value="Beta-lactam_resp_regulator"/>
</dbReference>
<dbReference type="InterPro" id="IPR008756">
    <property type="entry name" value="Peptidase_M56"/>
</dbReference>
<protein>
    <submittedName>
        <fullName evidence="4">M56 family metallopeptidase</fullName>
    </submittedName>
</protein>
<evidence type="ECO:0000256" key="2">
    <source>
        <dbReference type="SAM" id="Phobius"/>
    </source>
</evidence>
<name>A0A429XBI6_SIMTE</name>
<feature type="transmembrane region" description="Helical" evidence="2">
    <location>
        <begin position="297"/>
        <end position="319"/>
    </location>
</feature>
<evidence type="ECO:0000259" key="3">
    <source>
        <dbReference type="Pfam" id="PF05569"/>
    </source>
</evidence>
<evidence type="ECO:0000256" key="1">
    <source>
        <dbReference type="SAM" id="MobiDB-lite"/>
    </source>
</evidence>
<feature type="domain" description="Peptidase M56" evidence="3">
    <location>
        <begin position="9"/>
        <end position="285"/>
    </location>
</feature>
<dbReference type="PANTHER" id="PTHR34978">
    <property type="entry name" value="POSSIBLE SENSOR-TRANSDUCER PROTEIN BLAR"/>
    <property type="match status" value="1"/>
</dbReference>
<feature type="transmembrane region" description="Helical" evidence="2">
    <location>
        <begin position="84"/>
        <end position="111"/>
    </location>
</feature>
<reference evidence="4 5" key="1">
    <citation type="submission" date="2018-12" db="EMBL/GenBank/DDBJ databases">
        <authorList>
            <person name="Sun L."/>
            <person name="Chen Z."/>
        </authorList>
    </citation>
    <scope>NUCLEOTIDE SEQUENCE [LARGE SCALE GENOMIC DNA]</scope>
    <source>
        <strain evidence="4 5">LMG 29736</strain>
    </source>
</reference>
<organism evidence="4 5">
    <name type="scientific">Siminovitchia terrae</name>
    <name type="common">Bacillus terrae</name>
    <dbReference type="NCBI Taxonomy" id="1914933"/>
    <lineage>
        <taxon>Bacteria</taxon>
        <taxon>Bacillati</taxon>
        <taxon>Bacillota</taxon>
        <taxon>Bacilli</taxon>
        <taxon>Bacillales</taxon>
        <taxon>Bacillaceae</taxon>
        <taxon>Siminovitchia</taxon>
    </lineage>
</organism>
<dbReference type="CDD" id="cd07341">
    <property type="entry name" value="M56_BlaR1_MecR1_like"/>
    <property type="match status" value="1"/>
</dbReference>
<dbReference type="AlphaFoldDB" id="A0A429XBI6"/>
<sequence length="411" mass="46689">MMNEWLRILVSLTVAGSVVLLLSFLITYVTKESLSAKWSYWSRKMSLFFFLVPIFFTTEFLSIFRKENPDISFGSQSVIHQNTLSLPLTFVQVLFAVWITGVIVTSVWAFFSYQRFMKKMKASCFILSEESEVRKLFNKNVNRMNLSTAIEIAYCNCNMSPVFIGIFKPIIVLPIYKIPNDELDMIIKHELIHFKKKDLWIRRAVLIASIVHWYNPFVYLLQKEVHLWSELSCDEDVVMEMSQTERKKYGETILNMIERANLHPDSYFLGVFFSTEQLNLKRRLIKMLHVKKMSKSVMALSTFALLGLGSIGVGGAVLAQQNTPSVSEEDKVAELVPAKENKTEVGSIEVGGPTETLSVSEESDVPKLVPVSENKTEVTEVESIEGEGATQNTPSDSEESDVPKLVIISQH</sequence>
<keyword evidence="2" id="KW-0472">Membrane</keyword>
<proteinExistence type="predicted"/>
<dbReference type="Proteomes" id="UP000287296">
    <property type="component" value="Unassembled WGS sequence"/>
</dbReference>
<dbReference type="PANTHER" id="PTHR34978:SF3">
    <property type="entry name" value="SLR0241 PROTEIN"/>
    <property type="match status" value="1"/>
</dbReference>
<dbReference type="EMBL" id="QYTW02000003">
    <property type="protein sequence ID" value="RST60651.1"/>
    <property type="molecule type" value="Genomic_DNA"/>
</dbReference>
<feature type="region of interest" description="Disordered" evidence="1">
    <location>
        <begin position="343"/>
        <end position="411"/>
    </location>
</feature>
<feature type="transmembrane region" description="Helical" evidence="2">
    <location>
        <begin position="47"/>
        <end position="64"/>
    </location>
</feature>
<comment type="caution">
    <text evidence="4">The sequence shown here is derived from an EMBL/GenBank/DDBJ whole genome shotgun (WGS) entry which is preliminary data.</text>
</comment>
<feature type="transmembrane region" description="Helical" evidence="2">
    <location>
        <begin position="6"/>
        <end position="26"/>
    </location>
</feature>
<evidence type="ECO:0000313" key="4">
    <source>
        <dbReference type="EMBL" id="RST60651.1"/>
    </source>
</evidence>